<evidence type="ECO:0000313" key="2">
    <source>
        <dbReference type="EMBL" id="KAK7334935.1"/>
    </source>
</evidence>
<reference evidence="2 3" key="1">
    <citation type="submission" date="2024-01" db="EMBL/GenBank/DDBJ databases">
        <title>The genomes of 5 underutilized Papilionoideae crops provide insights into root nodulation and disease resistanc.</title>
        <authorList>
            <person name="Jiang F."/>
        </authorList>
    </citation>
    <scope>NUCLEOTIDE SEQUENCE [LARGE SCALE GENOMIC DNA]</scope>
    <source>
        <strain evidence="2">JINMINGXINNONG_FW02</strain>
        <tissue evidence="2">Leaves</tissue>
    </source>
</reference>
<organism evidence="2 3">
    <name type="scientific">Phaseolus coccineus</name>
    <name type="common">Scarlet runner bean</name>
    <name type="synonym">Phaseolus multiflorus</name>
    <dbReference type="NCBI Taxonomy" id="3886"/>
    <lineage>
        <taxon>Eukaryota</taxon>
        <taxon>Viridiplantae</taxon>
        <taxon>Streptophyta</taxon>
        <taxon>Embryophyta</taxon>
        <taxon>Tracheophyta</taxon>
        <taxon>Spermatophyta</taxon>
        <taxon>Magnoliopsida</taxon>
        <taxon>eudicotyledons</taxon>
        <taxon>Gunneridae</taxon>
        <taxon>Pentapetalae</taxon>
        <taxon>rosids</taxon>
        <taxon>fabids</taxon>
        <taxon>Fabales</taxon>
        <taxon>Fabaceae</taxon>
        <taxon>Papilionoideae</taxon>
        <taxon>50 kb inversion clade</taxon>
        <taxon>NPAAA clade</taxon>
        <taxon>indigoferoid/millettioid clade</taxon>
        <taxon>Phaseoleae</taxon>
        <taxon>Phaseolus</taxon>
    </lineage>
</organism>
<keyword evidence="1" id="KW-0472">Membrane</keyword>
<feature type="transmembrane region" description="Helical" evidence="1">
    <location>
        <begin position="41"/>
        <end position="59"/>
    </location>
</feature>
<sequence length="117" mass="13371">MEFPYCKILISYSGNVIFTCFTNRVLVLAVLLGTVYKRGDCGASCLVLIAVFVFCLVRIDYKKVGIYSNITWILACYEGPWRMWFETLTELARRWQHSEIGCLVPTGRKHSFTCGVV</sequence>
<feature type="transmembrane region" description="Helical" evidence="1">
    <location>
        <begin position="12"/>
        <end position="35"/>
    </location>
</feature>
<keyword evidence="1" id="KW-1133">Transmembrane helix</keyword>
<evidence type="ECO:0000313" key="3">
    <source>
        <dbReference type="Proteomes" id="UP001374584"/>
    </source>
</evidence>
<protein>
    <submittedName>
        <fullName evidence="2">Uncharacterized protein</fullName>
    </submittedName>
</protein>
<dbReference type="Proteomes" id="UP001374584">
    <property type="component" value="Unassembled WGS sequence"/>
</dbReference>
<accession>A0AAN9LF98</accession>
<keyword evidence="1" id="KW-0812">Transmembrane</keyword>
<comment type="caution">
    <text evidence="2">The sequence shown here is derived from an EMBL/GenBank/DDBJ whole genome shotgun (WGS) entry which is preliminary data.</text>
</comment>
<keyword evidence="3" id="KW-1185">Reference proteome</keyword>
<gene>
    <name evidence="2" type="ORF">VNO80_26703</name>
</gene>
<proteinExistence type="predicted"/>
<dbReference type="AlphaFoldDB" id="A0AAN9LF98"/>
<name>A0AAN9LF98_PHACN</name>
<dbReference type="EMBL" id="JAYMYR010000010">
    <property type="protein sequence ID" value="KAK7334935.1"/>
    <property type="molecule type" value="Genomic_DNA"/>
</dbReference>
<evidence type="ECO:0000256" key="1">
    <source>
        <dbReference type="SAM" id="Phobius"/>
    </source>
</evidence>